<dbReference type="VEuPathDB" id="TrichDB:TVAGG3_0598590"/>
<proteinExistence type="predicted"/>
<dbReference type="EMBL" id="DS113321">
    <property type="protein sequence ID" value="EAY11332.1"/>
    <property type="molecule type" value="Genomic_DNA"/>
</dbReference>
<dbReference type="KEGG" id="tva:4769285"/>
<feature type="region of interest" description="Disordered" evidence="1">
    <location>
        <begin position="328"/>
        <end position="368"/>
    </location>
</feature>
<dbReference type="InParanoid" id="A2E7P7"/>
<accession>A2E7P7</accession>
<evidence type="ECO:0000313" key="3">
    <source>
        <dbReference type="Proteomes" id="UP000001542"/>
    </source>
</evidence>
<feature type="compositionally biased region" description="Low complexity" evidence="1">
    <location>
        <begin position="343"/>
        <end position="368"/>
    </location>
</feature>
<evidence type="ECO:0000256" key="1">
    <source>
        <dbReference type="SAM" id="MobiDB-lite"/>
    </source>
</evidence>
<organism evidence="2 3">
    <name type="scientific">Trichomonas vaginalis (strain ATCC PRA-98 / G3)</name>
    <dbReference type="NCBI Taxonomy" id="412133"/>
    <lineage>
        <taxon>Eukaryota</taxon>
        <taxon>Metamonada</taxon>
        <taxon>Parabasalia</taxon>
        <taxon>Trichomonadida</taxon>
        <taxon>Trichomonadidae</taxon>
        <taxon>Trichomonas</taxon>
    </lineage>
</organism>
<dbReference type="RefSeq" id="XP_001323555.1">
    <property type="nucleotide sequence ID" value="XM_001323520.1"/>
</dbReference>
<evidence type="ECO:0008006" key="4">
    <source>
        <dbReference type="Google" id="ProtNLM"/>
    </source>
</evidence>
<dbReference type="Proteomes" id="UP000001542">
    <property type="component" value="Unassembled WGS sequence"/>
</dbReference>
<sequence length="368" mass="42192">MSLFILALTSYNHSKYNLRSEVCSRFQTDFLVEDYATYYPTLSRSADNCAIPQYDETTDSTNALKVLNYLRYLNGLQDTSIDNSKREDVCKCAAYMLQNNDVSHTPSSSKKCYSSEAYTGCSKSNLNRLQFKATSATSVMYYYWDEGVSTLGHRLHVTRQNLLKTTFCGAIYDEQGSTYQAMGVNLYRGISQKNPNIIAVPPPGPVPLHILQYQSFAGHKSGNWLTWFSVSGQNYDKDKPGKVEVWNDFKKLDISYETLEKQLNIYYTTKYKFNSGGFESNKLYWIKYTNGDYEYRYWTYPTDCDFQVADSEIDRLLQLQPECMMDGCERPFDPPIQPDNPDVNKTTDNNSTNNNNNPDPANPNNLFA</sequence>
<reference evidence="2" key="2">
    <citation type="journal article" date="2007" name="Science">
        <title>Draft genome sequence of the sexually transmitted pathogen Trichomonas vaginalis.</title>
        <authorList>
            <person name="Carlton J.M."/>
            <person name="Hirt R.P."/>
            <person name="Silva J.C."/>
            <person name="Delcher A.L."/>
            <person name="Schatz M."/>
            <person name="Zhao Q."/>
            <person name="Wortman J.R."/>
            <person name="Bidwell S.L."/>
            <person name="Alsmark U.C.M."/>
            <person name="Besteiro S."/>
            <person name="Sicheritz-Ponten T."/>
            <person name="Noel C.J."/>
            <person name="Dacks J.B."/>
            <person name="Foster P.G."/>
            <person name="Simillion C."/>
            <person name="Van de Peer Y."/>
            <person name="Miranda-Saavedra D."/>
            <person name="Barton G.J."/>
            <person name="Westrop G.D."/>
            <person name="Mueller S."/>
            <person name="Dessi D."/>
            <person name="Fiori P.L."/>
            <person name="Ren Q."/>
            <person name="Paulsen I."/>
            <person name="Zhang H."/>
            <person name="Bastida-Corcuera F.D."/>
            <person name="Simoes-Barbosa A."/>
            <person name="Brown M.T."/>
            <person name="Hayes R.D."/>
            <person name="Mukherjee M."/>
            <person name="Okumura C.Y."/>
            <person name="Schneider R."/>
            <person name="Smith A.J."/>
            <person name="Vanacova S."/>
            <person name="Villalvazo M."/>
            <person name="Haas B.J."/>
            <person name="Pertea M."/>
            <person name="Feldblyum T.V."/>
            <person name="Utterback T.R."/>
            <person name="Shu C.L."/>
            <person name="Osoegawa K."/>
            <person name="de Jong P.J."/>
            <person name="Hrdy I."/>
            <person name="Horvathova L."/>
            <person name="Zubacova Z."/>
            <person name="Dolezal P."/>
            <person name="Malik S.B."/>
            <person name="Logsdon J.M. Jr."/>
            <person name="Henze K."/>
            <person name="Gupta A."/>
            <person name="Wang C.C."/>
            <person name="Dunne R.L."/>
            <person name="Upcroft J.A."/>
            <person name="Upcroft P."/>
            <person name="White O."/>
            <person name="Salzberg S.L."/>
            <person name="Tang P."/>
            <person name="Chiu C.-H."/>
            <person name="Lee Y.-S."/>
            <person name="Embley T.M."/>
            <person name="Coombs G.H."/>
            <person name="Mottram J.C."/>
            <person name="Tachezy J."/>
            <person name="Fraser-Liggett C.M."/>
            <person name="Johnson P.J."/>
        </authorList>
    </citation>
    <scope>NUCLEOTIDE SEQUENCE [LARGE SCALE GENOMIC DNA]</scope>
    <source>
        <strain evidence="2">G3</strain>
    </source>
</reference>
<evidence type="ECO:0000313" key="2">
    <source>
        <dbReference type="EMBL" id="EAY11332.1"/>
    </source>
</evidence>
<dbReference type="AlphaFoldDB" id="A2E7P7"/>
<gene>
    <name evidence="2" type="ORF">TVAG_344260</name>
</gene>
<dbReference type="VEuPathDB" id="TrichDB:TVAG_344260"/>
<protein>
    <recommendedName>
        <fullName evidence="4">SCP domain-containing protein</fullName>
    </recommendedName>
</protein>
<reference evidence="2" key="1">
    <citation type="submission" date="2006-10" db="EMBL/GenBank/DDBJ databases">
        <authorList>
            <person name="Amadeo P."/>
            <person name="Zhao Q."/>
            <person name="Wortman J."/>
            <person name="Fraser-Liggett C."/>
            <person name="Carlton J."/>
        </authorList>
    </citation>
    <scope>NUCLEOTIDE SEQUENCE</scope>
    <source>
        <strain evidence="2">G3</strain>
    </source>
</reference>
<name>A2E7P7_TRIV3</name>
<keyword evidence="3" id="KW-1185">Reference proteome</keyword>